<organism evidence="1 2">
    <name type="scientific">Glossina pallidipes</name>
    <name type="common">Tsetse fly</name>
    <dbReference type="NCBI Taxonomy" id="7398"/>
    <lineage>
        <taxon>Eukaryota</taxon>
        <taxon>Metazoa</taxon>
        <taxon>Ecdysozoa</taxon>
        <taxon>Arthropoda</taxon>
        <taxon>Hexapoda</taxon>
        <taxon>Insecta</taxon>
        <taxon>Pterygota</taxon>
        <taxon>Neoptera</taxon>
        <taxon>Endopterygota</taxon>
        <taxon>Diptera</taxon>
        <taxon>Brachycera</taxon>
        <taxon>Muscomorpha</taxon>
        <taxon>Hippoboscoidea</taxon>
        <taxon>Glossinidae</taxon>
        <taxon>Glossina</taxon>
    </lineage>
</organism>
<accession>A0A1A9ZQA7</accession>
<sequence>MDRSSLSFMVDLKKKGILKIVFFHHKINISQIEFRQTFTCKQCIKCTSTRTRSDFEKTNSLKDKTQDSTKNNSMRKNLILRQTLVQQTHIEYCACVSKILTQFNFIYMVLVFRKSSSYLVTLHNNLKRTNLMVFMQTLSYKNSMFVHLDCPIVHCIVYQT</sequence>
<dbReference type="AlphaFoldDB" id="A0A1A9ZQA7"/>
<evidence type="ECO:0000313" key="2">
    <source>
        <dbReference type="Proteomes" id="UP000092445"/>
    </source>
</evidence>
<dbReference type="VEuPathDB" id="VectorBase:GPAI021759"/>
<proteinExistence type="predicted"/>
<reference evidence="1" key="2">
    <citation type="submission" date="2020-05" db="UniProtKB">
        <authorList>
            <consortium name="EnsemblMetazoa"/>
        </authorList>
    </citation>
    <scope>IDENTIFICATION</scope>
    <source>
        <strain evidence="1">IAEA</strain>
    </source>
</reference>
<protein>
    <submittedName>
        <fullName evidence="1">Uncharacterized protein</fullName>
    </submittedName>
</protein>
<dbReference type="Proteomes" id="UP000092445">
    <property type="component" value="Unassembled WGS sequence"/>
</dbReference>
<reference evidence="2" key="1">
    <citation type="submission" date="2014-03" db="EMBL/GenBank/DDBJ databases">
        <authorList>
            <person name="Aksoy S."/>
            <person name="Warren W."/>
            <person name="Wilson R.K."/>
        </authorList>
    </citation>
    <scope>NUCLEOTIDE SEQUENCE [LARGE SCALE GENOMIC DNA]</scope>
    <source>
        <strain evidence="2">IAEA</strain>
    </source>
</reference>
<dbReference type="EnsemblMetazoa" id="GPAI021759-RA">
    <property type="protein sequence ID" value="GPAI021759-PA"/>
    <property type="gene ID" value="GPAI021759"/>
</dbReference>
<evidence type="ECO:0000313" key="1">
    <source>
        <dbReference type="EnsemblMetazoa" id="GPAI021759-PA"/>
    </source>
</evidence>
<keyword evidence="2" id="KW-1185">Reference proteome</keyword>
<name>A0A1A9ZQA7_GLOPL</name>